<accession>E9H3B5</accession>
<evidence type="ECO:0000313" key="1">
    <source>
        <dbReference type="EMBL" id="EFX73803.1"/>
    </source>
</evidence>
<dbReference type="EMBL" id="GL732588">
    <property type="protein sequence ID" value="EFX73803.1"/>
    <property type="molecule type" value="Genomic_DNA"/>
</dbReference>
<dbReference type="KEGG" id="dpx:DAPPUDRAFT_252708"/>
<gene>
    <name evidence="1" type="ORF">DAPPUDRAFT_252708</name>
</gene>
<dbReference type="AlphaFoldDB" id="E9H3B5"/>
<dbReference type="InParanoid" id="E9H3B5"/>
<protein>
    <submittedName>
        <fullName evidence="1">Uncharacterized protein</fullName>
    </submittedName>
</protein>
<evidence type="ECO:0000313" key="2">
    <source>
        <dbReference type="Proteomes" id="UP000000305"/>
    </source>
</evidence>
<sequence>MINENWHLKKHEMDGSAGGVDGGANCSSGLSVSPEGLATTANLMVMQQVQWCMQQIPTLEALVR</sequence>
<proteinExistence type="predicted"/>
<organism evidence="1 2">
    <name type="scientific">Daphnia pulex</name>
    <name type="common">Water flea</name>
    <dbReference type="NCBI Taxonomy" id="6669"/>
    <lineage>
        <taxon>Eukaryota</taxon>
        <taxon>Metazoa</taxon>
        <taxon>Ecdysozoa</taxon>
        <taxon>Arthropoda</taxon>
        <taxon>Crustacea</taxon>
        <taxon>Branchiopoda</taxon>
        <taxon>Diplostraca</taxon>
        <taxon>Cladocera</taxon>
        <taxon>Anomopoda</taxon>
        <taxon>Daphniidae</taxon>
        <taxon>Daphnia</taxon>
    </lineage>
</organism>
<reference evidence="1 2" key="1">
    <citation type="journal article" date="2011" name="Science">
        <title>The ecoresponsive genome of Daphnia pulex.</title>
        <authorList>
            <person name="Colbourne J.K."/>
            <person name="Pfrender M.E."/>
            <person name="Gilbert D."/>
            <person name="Thomas W.K."/>
            <person name="Tucker A."/>
            <person name="Oakley T.H."/>
            <person name="Tokishita S."/>
            <person name="Aerts A."/>
            <person name="Arnold G.J."/>
            <person name="Basu M.K."/>
            <person name="Bauer D.J."/>
            <person name="Caceres C.E."/>
            <person name="Carmel L."/>
            <person name="Casola C."/>
            <person name="Choi J.H."/>
            <person name="Detter J.C."/>
            <person name="Dong Q."/>
            <person name="Dusheyko S."/>
            <person name="Eads B.D."/>
            <person name="Frohlich T."/>
            <person name="Geiler-Samerotte K.A."/>
            <person name="Gerlach D."/>
            <person name="Hatcher P."/>
            <person name="Jogdeo S."/>
            <person name="Krijgsveld J."/>
            <person name="Kriventseva E.V."/>
            <person name="Kultz D."/>
            <person name="Laforsch C."/>
            <person name="Lindquist E."/>
            <person name="Lopez J."/>
            <person name="Manak J.R."/>
            <person name="Muller J."/>
            <person name="Pangilinan J."/>
            <person name="Patwardhan R.P."/>
            <person name="Pitluck S."/>
            <person name="Pritham E.J."/>
            <person name="Rechtsteiner A."/>
            <person name="Rho M."/>
            <person name="Rogozin I.B."/>
            <person name="Sakarya O."/>
            <person name="Salamov A."/>
            <person name="Schaack S."/>
            <person name="Shapiro H."/>
            <person name="Shiga Y."/>
            <person name="Skalitzky C."/>
            <person name="Smith Z."/>
            <person name="Souvorov A."/>
            <person name="Sung W."/>
            <person name="Tang Z."/>
            <person name="Tsuchiya D."/>
            <person name="Tu H."/>
            <person name="Vos H."/>
            <person name="Wang M."/>
            <person name="Wolf Y.I."/>
            <person name="Yamagata H."/>
            <person name="Yamada T."/>
            <person name="Ye Y."/>
            <person name="Shaw J.R."/>
            <person name="Andrews J."/>
            <person name="Crease T.J."/>
            <person name="Tang H."/>
            <person name="Lucas S.M."/>
            <person name="Robertson H.M."/>
            <person name="Bork P."/>
            <person name="Koonin E.V."/>
            <person name="Zdobnov E.M."/>
            <person name="Grigoriev I.V."/>
            <person name="Lynch M."/>
            <person name="Boore J.L."/>
        </authorList>
    </citation>
    <scope>NUCLEOTIDE SEQUENCE [LARGE SCALE GENOMIC DNA]</scope>
</reference>
<dbReference type="Proteomes" id="UP000000305">
    <property type="component" value="Unassembled WGS sequence"/>
</dbReference>
<dbReference type="HOGENOM" id="CLU_2869863_0_0_1"/>
<keyword evidence="2" id="KW-1185">Reference proteome</keyword>
<name>E9H3B5_DAPPU</name>